<gene>
    <name evidence="1" type="ORF">LSAA_888</name>
</gene>
<protein>
    <submittedName>
        <fullName evidence="1">(salmon louse) hypothetical protein</fullName>
    </submittedName>
</protein>
<sequence>MESHLIRNYVYLLSLSTDVSPLGLGTVPSRLIYGLDCPIAFVFRKLSAAEKKLLPKSIEKQLFNFKILHVNGSMNLHADTLSRDPLESPVPEQDITGKLMCLSISSSKSNETELREAMSGDNYLRLVVEAGRTNDW</sequence>
<dbReference type="EMBL" id="HG994580">
    <property type="protein sequence ID" value="CAF2775289.1"/>
    <property type="molecule type" value="Genomic_DNA"/>
</dbReference>
<evidence type="ECO:0000313" key="2">
    <source>
        <dbReference type="Proteomes" id="UP000675881"/>
    </source>
</evidence>
<name>A0A7R8CD25_LEPSM</name>
<proteinExistence type="predicted"/>
<dbReference type="AlphaFoldDB" id="A0A7R8CD25"/>
<evidence type="ECO:0000313" key="1">
    <source>
        <dbReference type="EMBL" id="CAF2775289.1"/>
    </source>
</evidence>
<keyword evidence="2" id="KW-1185">Reference proteome</keyword>
<reference evidence="1" key="1">
    <citation type="submission" date="2021-02" db="EMBL/GenBank/DDBJ databases">
        <authorList>
            <person name="Bekaert M."/>
        </authorList>
    </citation>
    <scope>NUCLEOTIDE SEQUENCE</scope>
    <source>
        <strain evidence="1">IoA-00</strain>
    </source>
</reference>
<accession>A0A7R8CD25</accession>
<organism evidence="1 2">
    <name type="scientific">Lepeophtheirus salmonis</name>
    <name type="common">Salmon louse</name>
    <name type="synonym">Caligus salmonis</name>
    <dbReference type="NCBI Taxonomy" id="72036"/>
    <lineage>
        <taxon>Eukaryota</taxon>
        <taxon>Metazoa</taxon>
        <taxon>Ecdysozoa</taxon>
        <taxon>Arthropoda</taxon>
        <taxon>Crustacea</taxon>
        <taxon>Multicrustacea</taxon>
        <taxon>Hexanauplia</taxon>
        <taxon>Copepoda</taxon>
        <taxon>Siphonostomatoida</taxon>
        <taxon>Caligidae</taxon>
        <taxon>Lepeophtheirus</taxon>
    </lineage>
</organism>
<dbReference type="Proteomes" id="UP000675881">
    <property type="component" value="Chromosome 1"/>
</dbReference>